<reference evidence="9 10" key="1">
    <citation type="submission" date="2016-11" db="EMBL/GenBank/DDBJ databases">
        <title>Trade-off between light-utilization and light-protection in marine flavobacteria.</title>
        <authorList>
            <person name="Kumagai Y."/>
        </authorList>
    </citation>
    <scope>NUCLEOTIDE SEQUENCE [LARGE SCALE GENOMIC DNA]</scope>
    <source>
        <strain evidence="9 10">NBRC 107741</strain>
    </source>
</reference>
<evidence type="ECO:0000256" key="6">
    <source>
        <dbReference type="SAM" id="SignalP"/>
    </source>
</evidence>
<protein>
    <recommendedName>
        <fullName evidence="3">beta-N-acetylhexosaminidase</fullName>
        <ecNumber evidence="3">3.2.1.52</ecNumber>
    </recommendedName>
</protein>
<dbReference type="InterPro" id="IPR036962">
    <property type="entry name" value="Glyco_hydro_3_N_sf"/>
</dbReference>
<dbReference type="SUPFAM" id="SSF51445">
    <property type="entry name" value="(Trans)glycosidases"/>
    <property type="match status" value="1"/>
</dbReference>
<comment type="catalytic activity">
    <reaction evidence="1">
        <text>Hydrolysis of terminal non-reducing N-acetyl-D-hexosamine residues in N-acetyl-beta-D-hexosaminides.</text>
        <dbReference type="EC" id="3.2.1.52"/>
    </reaction>
</comment>
<dbReference type="InterPro" id="IPR001764">
    <property type="entry name" value="Glyco_hydro_3_N"/>
</dbReference>
<dbReference type="GO" id="GO:0004563">
    <property type="term" value="F:beta-N-acetylhexosaminidase activity"/>
    <property type="evidence" value="ECO:0007669"/>
    <property type="project" value="UniProtKB-EC"/>
</dbReference>
<dbReference type="RefSeq" id="WP_104812288.1">
    <property type="nucleotide sequence ID" value="NZ_MQUB01000001.1"/>
</dbReference>
<dbReference type="EMBL" id="MQUB01000001">
    <property type="protein sequence ID" value="PQB04361.1"/>
    <property type="molecule type" value="Genomic_DNA"/>
</dbReference>
<proteinExistence type="inferred from homology"/>
<feature type="chain" id="PRO_5015429788" description="beta-N-acetylhexosaminidase" evidence="6">
    <location>
        <begin position="20"/>
        <end position="972"/>
    </location>
</feature>
<evidence type="ECO:0000256" key="2">
    <source>
        <dbReference type="ARBA" id="ARBA00005336"/>
    </source>
</evidence>
<evidence type="ECO:0000259" key="7">
    <source>
        <dbReference type="Pfam" id="PF00144"/>
    </source>
</evidence>
<dbReference type="InterPro" id="IPR036881">
    <property type="entry name" value="Glyco_hydro_3_C_sf"/>
</dbReference>
<keyword evidence="4" id="KW-0378">Hydrolase</keyword>
<keyword evidence="5" id="KW-0326">Glycosidase</keyword>
<feature type="domain" description="Beta-lactamase-related" evidence="7">
    <location>
        <begin position="590"/>
        <end position="950"/>
    </location>
</feature>
<dbReference type="GO" id="GO:0009254">
    <property type="term" value="P:peptidoglycan turnover"/>
    <property type="evidence" value="ECO:0007669"/>
    <property type="project" value="TreeGrafter"/>
</dbReference>
<feature type="domain" description="Glycoside hydrolase family 3 N-terminal" evidence="8">
    <location>
        <begin position="46"/>
        <end position="362"/>
    </location>
</feature>
<dbReference type="InterPro" id="IPR001466">
    <property type="entry name" value="Beta-lactam-related"/>
</dbReference>
<dbReference type="Pfam" id="PF00933">
    <property type="entry name" value="Glyco_hydro_3"/>
    <property type="match status" value="1"/>
</dbReference>
<dbReference type="Pfam" id="PF00144">
    <property type="entry name" value="Beta-lactamase"/>
    <property type="match status" value="1"/>
</dbReference>
<accession>A0A2S7KP15</accession>
<dbReference type="InterPro" id="IPR050226">
    <property type="entry name" value="NagZ_Beta-hexosaminidase"/>
</dbReference>
<dbReference type="PANTHER" id="PTHR30480">
    <property type="entry name" value="BETA-HEXOSAMINIDASE-RELATED"/>
    <property type="match status" value="1"/>
</dbReference>
<evidence type="ECO:0000256" key="1">
    <source>
        <dbReference type="ARBA" id="ARBA00001231"/>
    </source>
</evidence>
<sequence length="972" mass="108130">MRSLTLTSLFALLVTGLWSQTPDPLLVSSEENLQTQWVDSIYDQMTLEARIGQLFMVDVFSRDPESVTDKVKSLITNYGIGGVIFSKGGPIRQARLNNQMQALSKVPLMVGMDAEWGLAMRLDSTFAYPWNMTLGAIQDDRIVEQVGRRIGEHSKRMGVHINFAPVLDININPQNPIIGNRSFGEDVQNVTNKASALMQGMQGAGVLGSGKHFPGHGDTASDSHKTLPTLNFDRQRLDSIELKPYQTVIDQGLASVMIAHLNVPALVPESGYPTSISPSVVHQLLQEEMAFKGLVFTDALNMKGAADFKEPGAIDLAAFEAGNDILLISEDVPKAHALILKAYNDGRISEDRLSHSVKKILKAKYKVGLADYQDVTEENLFKDLNTPQDHILNEEAMAAALTVLKNESLLPVTQLEGKKIAYVQMGDDDGEFFHQGLRKYADVQWIKANSLQSYRQKLSGFDLVIMGFHKSNANPWKDYNMSQTDVQLIEGIAAEKTVILDIFTRPYALLDLESTANIEGLIVSYQNSELAQDLSAQLIFGARAARGKLPVSCGSEFPVGSGLETVSIKRLGYGSPESVQLDSEILAKIDTMVEEGIYATMMPGAQVVVARKGKVVYRKSFGYHTPEKKRLVQDEDIYDLASLTKILATVPMLMGLFDRGVLNMDSTLGKMIPSLANSNKSDISLKRMLSHYARLEAWIPFYTETVNNETGGPSSDYYRREAGDGFNTRVASKMFMRSDYQDSIYQRIKDSDLRKRNGYRYSDLGYYLLAQYLEDFYGNSLEKITQANLYEPLGAHRTTYKPLEKFSLDQIAPTEEDNYFRMQKVHGYVHDQGAAMLGGVSGHAGLFGNANDVAKIMQMYLWNGQYGGRTYFSGDVIDAFNTCYYCDDDVRRGVGFDKPQLGEVGPTCGCVSMTSFGHSGFTGTFTWADPEEEIVYVFLSNRTYPTADNRMLISSDLRSQIQEVIYEAIIRD</sequence>
<evidence type="ECO:0000256" key="3">
    <source>
        <dbReference type="ARBA" id="ARBA00012663"/>
    </source>
</evidence>
<keyword evidence="6" id="KW-0732">Signal</keyword>
<dbReference type="InterPro" id="IPR017853">
    <property type="entry name" value="GH"/>
</dbReference>
<dbReference type="AlphaFoldDB" id="A0A2S7KP15"/>
<keyword evidence="10" id="KW-1185">Reference proteome</keyword>
<evidence type="ECO:0000256" key="5">
    <source>
        <dbReference type="ARBA" id="ARBA00023295"/>
    </source>
</evidence>
<dbReference type="SUPFAM" id="SSF56601">
    <property type="entry name" value="beta-lactamase/transpeptidase-like"/>
    <property type="match status" value="1"/>
</dbReference>
<dbReference type="SUPFAM" id="SSF52279">
    <property type="entry name" value="Beta-D-glucan exohydrolase, C-terminal domain"/>
    <property type="match status" value="1"/>
</dbReference>
<dbReference type="Gene3D" id="3.20.20.300">
    <property type="entry name" value="Glycoside hydrolase, family 3, N-terminal domain"/>
    <property type="match status" value="1"/>
</dbReference>
<dbReference type="OrthoDB" id="9805821at2"/>
<dbReference type="GO" id="GO:0005975">
    <property type="term" value="P:carbohydrate metabolic process"/>
    <property type="evidence" value="ECO:0007669"/>
    <property type="project" value="InterPro"/>
</dbReference>
<feature type="signal peptide" evidence="6">
    <location>
        <begin position="1"/>
        <end position="19"/>
    </location>
</feature>
<comment type="caution">
    <text evidence="9">The sequence shown here is derived from an EMBL/GenBank/DDBJ whole genome shotgun (WGS) entry which is preliminary data.</text>
</comment>
<name>A0A2S7KP15_9FLAO</name>
<evidence type="ECO:0000313" key="10">
    <source>
        <dbReference type="Proteomes" id="UP000239800"/>
    </source>
</evidence>
<evidence type="ECO:0000313" key="9">
    <source>
        <dbReference type="EMBL" id="PQB04361.1"/>
    </source>
</evidence>
<comment type="similarity">
    <text evidence="2">Belongs to the glycosyl hydrolase 3 family.</text>
</comment>
<dbReference type="Gene3D" id="3.40.710.10">
    <property type="entry name" value="DD-peptidase/beta-lactamase superfamily"/>
    <property type="match status" value="1"/>
</dbReference>
<evidence type="ECO:0000259" key="8">
    <source>
        <dbReference type="Pfam" id="PF00933"/>
    </source>
</evidence>
<dbReference type="Gene3D" id="3.40.50.1700">
    <property type="entry name" value="Glycoside hydrolase family 3 C-terminal domain"/>
    <property type="match status" value="1"/>
</dbReference>
<dbReference type="Proteomes" id="UP000239800">
    <property type="component" value="Unassembled WGS sequence"/>
</dbReference>
<dbReference type="InterPro" id="IPR012338">
    <property type="entry name" value="Beta-lactam/transpept-like"/>
</dbReference>
<organism evidence="9 10">
    <name type="scientific">Aureitalea marina</name>
    <dbReference type="NCBI Taxonomy" id="930804"/>
    <lineage>
        <taxon>Bacteria</taxon>
        <taxon>Pseudomonadati</taxon>
        <taxon>Bacteroidota</taxon>
        <taxon>Flavobacteriia</taxon>
        <taxon>Flavobacteriales</taxon>
        <taxon>Flavobacteriaceae</taxon>
        <taxon>Aureitalea</taxon>
    </lineage>
</organism>
<dbReference type="EC" id="3.2.1.52" evidence="3"/>
<evidence type="ECO:0000256" key="4">
    <source>
        <dbReference type="ARBA" id="ARBA00022801"/>
    </source>
</evidence>
<dbReference type="PANTHER" id="PTHR30480:SF13">
    <property type="entry name" value="BETA-HEXOSAMINIDASE"/>
    <property type="match status" value="1"/>
</dbReference>
<gene>
    <name evidence="9" type="ORF">BST85_05210</name>
</gene>